<dbReference type="EMBL" id="JACHYB010000001">
    <property type="protein sequence ID" value="MBB3187598.1"/>
    <property type="molecule type" value="Genomic_DNA"/>
</dbReference>
<dbReference type="Pfam" id="PF09365">
    <property type="entry name" value="DUF2461"/>
    <property type="match status" value="1"/>
</dbReference>
<dbReference type="Proteomes" id="UP000544222">
    <property type="component" value="Unassembled WGS sequence"/>
</dbReference>
<evidence type="ECO:0000313" key="1">
    <source>
        <dbReference type="EMBL" id="MBB3187598.1"/>
    </source>
</evidence>
<comment type="caution">
    <text evidence="1">The sequence shown here is derived from an EMBL/GenBank/DDBJ whole genome shotgun (WGS) entry which is preliminary data.</text>
</comment>
<dbReference type="NCBIfam" id="TIGR02453">
    <property type="entry name" value="TIGR02453 family protein"/>
    <property type="match status" value="1"/>
</dbReference>
<name>A0A7W5DRV8_9PORP</name>
<dbReference type="InterPro" id="IPR012808">
    <property type="entry name" value="CHP02453"/>
</dbReference>
<dbReference type="PANTHER" id="PTHR36452">
    <property type="entry name" value="CHROMOSOME 12, WHOLE GENOME SHOTGUN SEQUENCE"/>
    <property type="match status" value="1"/>
</dbReference>
<sequence>MSISAIIPFLRELQENNNREWFTANKEHVSGLQREFLRFTQQIIDGIALFDPEMKGVDAKNCVFRIYRDIRFSPDKTPYKTHFGAYMAAAGGRKSERAGYYLHMEPDGCFISNGIYCPDKDILKAIRQAILENMDEWEEITGNIMQYFPNQFEEEKLKKVPQGFPSDVPGADWLKYKHYTFSHPLADTFYEKKDIIPELLALFQHSVKLNQFINFTIDELHNR</sequence>
<gene>
    <name evidence="1" type="ORF">FHX64_001761</name>
</gene>
<protein>
    <submittedName>
        <fullName evidence="1">Uncharacterized protein (TIGR02453 family)</fullName>
    </submittedName>
</protein>
<dbReference type="AlphaFoldDB" id="A0A7W5DRV8"/>
<keyword evidence="2" id="KW-1185">Reference proteome</keyword>
<dbReference type="PIRSF" id="PIRSF028451">
    <property type="entry name" value="UCP028451"/>
    <property type="match status" value="1"/>
</dbReference>
<dbReference type="RefSeq" id="WP_183413346.1">
    <property type="nucleotide sequence ID" value="NZ_JACHYB010000001.1"/>
</dbReference>
<accession>A0A7W5DRV8</accession>
<organism evidence="1 2">
    <name type="scientific">Microbacter margulisiae</name>
    <dbReference type="NCBI Taxonomy" id="1350067"/>
    <lineage>
        <taxon>Bacteria</taxon>
        <taxon>Pseudomonadati</taxon>
        <taxon>Bacteroidota</taxon>
        <taxon>Bacteroidia</taxon>
        <taxon>Bacteroidales</taxon>
        <taxon>Porphyromonadaceae</taxon>
        <taxon>Microbacter</taxon>
    </lineage>
</organism>
<dbReference type="PANTHER" id="PTHR36452:SF1">
    <property type="entry name" value="DUF2461 DOMAIN-CONTAINING PROTEIN"/>
    <property type="match status" value="1"/>
</dbReference>
<dbReference type="InterPro" id="IPR015996">
    <property type="entry name" value="UCP028451"/>
</dbReference>
<reference evidence="1 2" key="1">
    <citation type="submission" date="2020-08" db="EMBL/GenBank/DDBJ databases">
        <title>Genomic Encyclopedia of Type Strains, Phase IV (KMG-IV): sequencing the most valuable type-strain genomes for metagenomic binning, comparative biology and taxonomic classification.</title>
        <authorList>
            <person name="Goeker M."/>
        </authorList>
    </citation>
    <scope>NUCLEOTIDE SEQUENCE [LARGE SCALE GENOMIC DNA]</scope>
    <source>
        <strain evidence="1 2">DSM 27471</strain>
    </source>
</reference>
<proteinExistence type="predicted"/>
<evidence type="ECO:0000313" key="2">
    <source>
        <dbReference type="Proteomes" id="UP000544222"/>
    </source>
</evidence>